<gene>
    <name evidence="1" type="ORF">SORBI_3004G134900</name>
</gene>
<proteinExistence type="predicted"/>
<dbReference type="AlphaFoldDB" id="A0A194YPF5"/>
<organism evidence="1 2">
    <name type="scientific">Sorghum bicolor</name>
    <name type="common">Sorghum</name>
    <name type="synonym">Sorghum vulgare</name>
    <dbReference type="NCBI Taxonomy" id="4558"/>
    <lineage>
        <taxon>Eukaryota</taxon>
        <taxon>Viridiplantae</taxon>
        <taxon>Streptophyta</taxon>
        <taxon>Embryophyta</taxon>
        <taxon>Tracheophyta</taxon>
        <taxon>Spermatophyta</taxon>
        <taxon>Magnoliopsida</taxon>
        <taxon>Liliopsida</taxon>
        <taxon>Poales</taxon>
        <taxon>Poaceae</taxon>
        <taxon>PACMAD clade</taxon>
        <taxon>Panicoideae</taxon>
        <taxon>Andropogonodae</taxon>
        <taxon>Andropogoneae</taxon>
        <taxon>Sorghinae</taxon>
        <taxon>Sorghum</taxon>
    </lineage>
</organism>
<reference evidence="2" key="3">
    <citation type="journal article" date="2018" name="Plant J.">
        <title>The Sorghum bicolor reference genome: improved assembly, gene annotations, a transcriptome atlas, and signatures of genome organization.</title>
        <authorList>
            <person name="McCormick R.F."/>
            <person name="Truong S.K."/>
            <person name="Sreedasyam A."/>
            <person name="Jenkins J."/>
            <person name="Shu S."/>
            <person name="Sims D."/>
            <person name="Kennedy M."/>
            <person name="Amirebrahimi M."/>
            <person name="Weers B.D."/>
            <person name="McKinley B."/>
            <person name="Mattison A."/>
            <person name="Morishige D.T."/>
            <person name="Grimwood J."/>
            <person name="Schmutz J."/>
            <person name="Mullet J.E."/>
        </authorList>
    </citation>
    <scope>NUCLEOTIDE SEQUENCE [LARGE SCALE GENOMIC DNA]</scope>
    <source>
        <strain evidence="2">cv. BTx623</strain>
    </source>
</reference>
<sequence length="126" mass="14366">MPACIPSLSLFYSYTQAPGRSPLISFFLHQMAPPPLLLSPSRKHQRSSPHPLPFHLHGRPLLFPTFLSFSIKMECLDRGDDHRYCDRSQSDQQQCEPIVLRYHVVIATVLVQHVIISKVELSMSSL</sequence>
<keyword evidence="2" id="KW-1185">Reference proteome</keyword>
<name>A0A194YPF5_SORBI</name>
<reference evidence="1 2" key="1">
    <citation type="journal article" date="2009" name="Nature">
        <title>The Sorghum bicolor genome and the diversification of grasses.</title>
        <authorList>
            <person name="Paterson A.H."/>
            <person name="Bowers J.E."/>
            <person name="Bruggmann R."/>
            <person name="Dubchak I."/>
            <person name="Grimwood J."/>
            <person name="Gundlach H."/>
            <person name="Haberer G."/>
            <person name="Hellsten U."/>
            <person name="Mitros T."/>
            <person name="Poliakov A."/>
            <person name="Schmutz J."/>
            <person name="Spannagl M."/>
            <person name="Tang H."/>
            <person name="Wang X."/>
            <person name="Wicker T."/>
            <person name="Bharti A.K."/>
            <person name="Chapman J."/>
            <person name="Feltus F.A."/>
            <person name="Gowik U."/>
            <person name="Grigoriev I.V."/>
            <person name="Lyons E."/>
            <person name="Maher C.A."/>
            <person name="Martis M."/>
            <person name="Narechania A."/>
            <person name="Otillar R.P."/>
            <person name="Penning B.W."/>
            <person name="Salamov A.A."/>
            <person name="Wang Y."/>
            <person name="Zhang L."/>
            <person name="Carpita N.C."/>
            <person name="Freeling M."/>
            <person name="Gingle A.R."/>
            <person name="Hash C.T."/>
            <person name="Keller B."/>
            <person name="Klein P."/>
            <person name="Kresovich S."/>
            <person name="McCann M.C."/>
            <person name="Ming R."/>
            <person name="Peterson D.G."/>
            <person name="Mehboob-ur-Rahman"/>
            <person name="Ware D."/>
            <person name="Westhoff P."/>
            <person name="Mayer K.F."/>
            <person name="Messing J."/>
            <person name="Rokhsar D.S."/>
        </authorList>
    </citation>
    <scope>NUCLEOTIDE SEQUENCE [LARGE SCALE GENOMIC DNA]</scope>
    <source>
        <strain evidence="2">cv. BTx623</strain>
    </source>
</reference>
<reference evidence="1" key="2">
    <citation type="submission" date="2017-02" db="EMBL/GenBank/DDBJ databases">
        <title>WGS assembly of Sorghum bicolor.</title>
        <authorList>
            <person name="Paterson A."/>
            <person name="Mullet J."/>
            <person name="Bowers J."/>
            <person name="Bruggmann R."/>
            <person name="Dubchak I."/>
            <person name="Grimwood J."/>
            <person name="Gundlach H."/>
            <person name="Haberer G."/>
            <person name="Hellsten U."/>
            <person name="Mitros T."/>
            <person name="Poliakov A."/>
            <person name="Schmutz J."/>
            <person name="Spannagl M."/>
            <person name="Tang H."/>
            <person name="Wang X."/>
            <person name="Wicker T."/>
            <person name="Bharti A."/>
            <person name="Chapman J."/>
            <person name="Feltus F."/>
            <person name="Gowik U."/>
            <person name="Grigoriev I."/>
            <person name="Lyons E."/>
            <person name="Maher C."/>
            <person name="Martis M."/>
            <person name="Narechania A."/>
            <person name="Otillar R."/>
            <person name="Penning B."/>
            <person name="Salamov A."/>
            <person name="Wang Y."/>
            <person name="Zhang L."/>
            <person name="Carpita N."/>
            <person name="Freeling M."/>
            <person name="Gingle A."/>
            <person name="Hash C."/>
            <person name="Keller B."/>
            <person name="Klein P."/>
            <person name="Kresovich S."/>
            <person name="Mccann M."/>
            <person name="Ming R."/>
            <person name="Peterson D."/>
            <person name="Rahman M."/>
            <person name="Ware D."/>
            <person name="Westhoff P."/>
            <person name="Mayer K."/>
            <person name="Messing J."/>
            <person name="Sims D."/>
            <person name="Jenkins J."/>
            <person name="Shu S."/>
            <person name="Rokhsar D."/>
        </authorList>
    </citation>
    <scope>NUCLEOTIDE SEQUENCE</scope>
</reference>
<dbReference type="Gramene" id="KXG30110">
    <property type="protein sequence ID" value="KXG30110"/>
    <property type="gene ID" value="SORBI_3004G134900"/>
</dbReference>
<accession>A0A194YPF5</accession>
<dbReference type="EMBL" id="CM000763">
    <property type="protein sequence ID" value="KXG30109.1"/>
    <property type="molecule type" value="Genomic_DNA"/>
</dbReference>
<evidence type="ECO:0000313" key="1">
    <source>
        <dbReference type="EMBL" id="KXG30109.1"/>
    </source>
</evidence>
<dbReference type="Proteomes" id="UP000000768">
    <property type="component" value="Chromosome 4"/>
</dbReference>
<evidence type="ECO:0000313" key="2">
    <source>
        <dbReference type="Proteomes" id="UP000000768"/>
    </source>
</evidence>
<dbReference type="Gramene" id="KXG30109">
    <property type="protein sequence ID" value="KXG30109"/>
    <property type="gene ID" value="SORBI_3004G134900"/>
</dbReference>
<dbReference type="ExpressionAtlas" id="A0A194YPF5">
    <property type="expression patterns" value="baseline"/>
</dbReference>
<dbReference type="EMBL" id="CM000763">
    <property type="protein sequence ID" value="KXG30110.1"/>
    <property type="molecule type" value="Genomic_DNA"/>
</dbReference>
<protein>
    <submittedName>
        <fullName evidence="1">Uncharacterized protein</fullName>
    </submittedName>
</protein>